<evidence type="ECO:0000313" key="3">
    <source>
        <dbReference type="Proteomes" id="UP001055336"/>
    </source>
</evidence>
<keyword evidence="1" id="KW-0472">Membrane</keyword>
<keyword evidence="1" id="KW-1133">Transmembrane helix</keyword>
<evidence type="ECO:0000313" key="2">
    <source>
        <dbReference type="EMBL" id="UMB71610.1"/>
    </source>
</evidence>
<feature type="transmembrane region" description="Helical" evidence="1">
    <location>
        <begin position="147"/>
        <end position="167"/>
    </location>
</feature>
<keyword evidence="1" id="KW-0812">Transmembrane</keyword>
<reference evidence="2" key="1">
    <citation type="submission" date="2022-08" db="EMBL/GenBank/DDBJ databases">
        <title>Whole genome sequencing of non-tuberculosis mycobacteria type-strains.</title>
        <authorList>
            <person name="Igarashi Y."/>
            <person name="Osugi A."/>
            <person name="Mitarai S."/>
        </authorList>
    </citation>
    <scope>NUCLEOTIDE SEQUENCE</scope>
    <source>
        <strain evidence="2">DSM 45127</strain>
    </source>
</reference>
<dbReference type="EMBL" id="CP092488">
    <property type="protein sequence ID" value="UMB71610.1"/>
    <property type="molecule type" value="Genomic_DNA"/>
</dbReference>
<sequence>MVEKYSWGSRGKAAAWASDRVLIGSCAVVWLALVGVGVAALVALMDLGRGFHAAKGNPHTSSVLYAIIIISALIILAAIPMLLRARRITRDAPEARSAVSPVRTVSARSIRSGPIAGSTYSSAEQITTQRPALPDAEVDRFWLRGTVALMGAMGGAFLAVAAATYAMAIGHDALAWTGYAIAGVITLAMPLVPWRQVRHLRSMLTA</sequence>
<name>A0ABY3VQ84_9MYCO</name>
<organism evidence="2 3">
    <name type="scientific">Mycobacterium paraterrae</name>
    <dbReference type="NCBI Taxonomy" id="577492"/>
    <lineage>
        <taxon>Bacteria</taxon>
        <taxon>Bacillati</taxon>
        <taxon>Actinomycetota</taxon>
        <taxon>Actinomycetes</taxon>
        <taxon>Mycobacteriales</taxon>
        <taxon>Mycobacteriaceae</taxon>
        <taxon>Mycobacterium</taxon>
    </lineage>
</organism>
<dbReference type="Pfam" id="PF10812">
    <property type="entry name" value="DUF2561"/>
    <property type="match status" value="1"/>
</dbReference>
<gene>
    <name evidence="2" type="ORF">MKK62_10425</name>
</gene>
<dbReference type="Proteomes" id="UP001055336">
    <property type="component" value="Chromosome"/>
</dbReference>
<dbReference type="InterPro" id="IPR024381">
    <property type="entry name" value="DUF2561"/>
</dbReference>
<feature type="transmembrane region" description="Helical" evidence="1">
    <location>
        <begin position="173"/>
        <end position="194"/>
    </location>
</feature>
<evidence type="ECO:0000256" key="1">
    <source>
        <dbReference type="SAM" id="Phobius"/>
    </source>
</evidence>
<accession>A0ABY3VQ84</accession>
<feature type="transmembrane region" description="Helical" evidence="1">
    <location>
        <begin position="21"/>
        <end position="43"/>
    </location>
</feature>
<dbReference type="RefSeq" id="WP_240263359.1">
    <property type="nucleotide sequence ID" value="NZ_CP092488.2"/>
</dbReference>
<feature type="transmembrane region" description="Helical" evidence="1">
    <location>
        <begin position="63"/>
        <end position="83"/>
    </location>
</feature>
<proteinExistence type="predicted"/>
<keyword evidence="3" id="KW-1185">Reference proteome</keyword>
<protein>
    <submittedName>
        <fullName evidence="2">DUF2561 family protein</fullName>
    </submittedName>
</protein>